<sequence>MSSAAGIVCKPVGADGAPPPPWIERPIAKRQPASGRSFQRRRRSAAPSHMSARGGDRRVARAEPAGRPRLPRIV</sequence>
<proteinExistence type="predicted"/>
<accession>A0A0H2WEU3</accession>
<organism evidence="2 3">
    <name type="scientific">Burkholderia mallei (strain ATCC 23344)</name>
    <dbReference type="NCBI Taxonomy" id="243160"/>
    <lineage>
        <taxon>Bacteria</taxon>
        <taxon>Pseudomonadati</taxon>
        <taxon>Pseudomonadota</taxon>
        <taxon>Betaproteobacteria</taxon>
        <taxon>Burkholderiales</taxon>
        <taxon>Burkholderiaceae</taxon>
        <taxon>Burkholderia</taxon>
        <taxon>pseudomallei group</taxon>
    </lineage>
</organism>
<feature type="compositionally biased region" description="Basic and acidic residues" evidence="1">
    <location>
        <begin position="54"/>
        <end position="66"/>
    </location>
</feature>
<evidence type="ECO:0000256" key="1">
    <source>
        <dbReference type="SAM" id="MobiDB-lite"/>
    </source>
</evidence>
<dbReference type="HOGENOM" id="CLU_2680673_0_0_4"/>
<reference evidence="2 3" key="1">
    <citation type="journal article" date="2004" name="Proc. Natl. Acad. Sci. U.S.A.">
        <title>Structural flexibility in the Burkholderia mallei genome.</title>
        <authorList>
            <person name="Nierman W.C."/>
            <person name="DeShazer D."/>
            <person name="Kim H.S."/>
            <person name="Tettelin H."/>
            <person name="Nelson K.E."/>
            <person name="Feldblyum T."/>
            <person name="Ulrich R.L."/>
            <person name="Ronning C.M."/>
            <person name="Brinkac L.M."/>
            <person name="Daugherty S.C."/>
            <person name="Davidsen T.D."/>
            <person name="Deboy R.T."/>
            <person name="Dimitrov G."/>
            <person name="Dodson R.J."/>
            <person name="Durkin A.S."/>
            <person name="Gwinn M.L."/>
            <person name="Haft D.H."/>
            <person name="Khouri H."/>
            <person name="Kolonay J.F."/>
            <person name="Madupu R."/>
            <person name="Mohammoud Y."/>
            <person name="Nelson W.C."/>
            <person name="Radune D."/>
            <person name="Romero C.M."/>
            <person name="Sarria S."/>
            <person name="Selengut J."/>
            <person name="Shamblin C."/>
            <person name="Sullivan S.A."/>
            <person name="White O."/>
            <person name="Yu Y."/>
            <person name="Zafar N."/>
            <person name="Zhou L."/>
            <person name="Fraser C.M."/>
        </authorList>
    </citation>
    <scope>NUCLEOTIDE SEQUENCE [LARGE SCALE GENOMIC DNA]</scope>
    <source>
        <strain evidence="2 3">ATCC 23344</strain>
    </source>
</reference>
<evidence type="ECO:0000313" key="3">
    <source>
        <dbReference type="Proteomes" id="UP000006693"/>
    </source>
</evidence>
<dbReference type="EMBL" id="CP000010">
    <property type="protein sequence ID" value="AAU47397.1"/>
    <property type="molecule type" value="Genomic_DNA"/>
</dbReference>
<evidence type="ECO:0000313" key="2">
    <source>
        <dbReference type="EMBL" id="AAU47397.1"/>
    </source>
</evidence>
<dbReference type="KEGG" id="bma:BMA1124"/>
<protein>
    <submittedName>
        <fullName evidence="2">Uncharacterized protein</fullName>
    </submittedName>
</protein>
<gene>
    <name evidence="2" type="ordered locus">BMA1124</name>
</gene>
<dbReference type="Proteomes" id="UP000006693">
    <property type="component" value="Chromosome 1"/>
</dbReference>
<dbReference type="AlphaFoldDB" id="A0A0H2WEU3"/>
<name>A0A0H2WEU3_BURMA</name>
<feature type="region of interest" description="Disordered" evidence="1">
    <location>
        <begin position="1"/>
        <end position="74"/>
    </location>
</feature>
<keyword evidence="3" id="KW-1185">Reference proteome</keyword>